<reference evidence="2 3" key="1">
    <citation type="submission" date="2015-11" db="EMBL/GenBank/DDBJ databases">
        <title>Expanding the genomic diversity of Burkholderia species for the development of highly accurate diagnostics.</title>
        <authorList>
            <person name="Sahl J."/>
            <person name="Keim P."/>
            <person name="Wagner D."/>
        </authorList>
    </citation>
    <scope>NUCLEOTIDE SEQUENCE [LARGE SCALE GENOMIC DNA]</scope>
    <source>
        <strain evidence="2 3">MSMB793WGS</strain>
    </source>
</reference>
<evidence type="ECO:0000256" key="1">
    <source>
        <dbReference type="SAM" id="MobiDB-lite"/>
    </source>
</evidence>
<dbReference type="EMBL" id="LPLZ01000027">
    <property type="protein sequence ID" value="KWN20166.1"/>
    <property type="molecule type" value="Genomic_DNA"/>
</dbReference>
<dbReference type="AlphaFoldDB" id="A0A108EZ85"/>
<comment type="caution">
    <text evidence="2">The sequence shown here is derived from an EMBL/GenBank/DDBJ whole genome shotgun (WGS) entry which is preliminary data.</text>
</comment>
<gene>
    <name evidence="2" type="ORF">WT83_09845</name>
</gene>
<sequence>MRERGLTRGERAIGGRAACAVRRRHGVPLTIGNVLEPARTQLAGLLHSDPENDTARRRDAVRAVAQA</sequence>
<feature type="region of interest" description="Disordered" evidence="1">
    <location>
        <begin position="46"/>
        <end position="67"/>
    </location>
</feature>
<dbReference type="Proteomes" id="UP000068016">
    <property type="component" value="Unassembled WGS sequence"/>
</dbReference>
<evidence type="ECO:0000313" key="2">
    <source>
        <dbReference type="EMBL" id="KWN20166.1"/>
    </source>
</evidence>
<organism evidence="2 3">
    <name type="scientific">Burkholderia territorii</name>
    <dbReference type="NCBI Taxonomy" id="1503055"/>
    <lineage>
        <taxon>Bacteria</taxon>
        <taxon>Pseudomonadati</taxon>
        <taxon>Pseudomonadota</taxon>
        <taxon>Betaproteobacteria</taxon>
        <taxon>Burkholderiales</taxon>
        <taxon>Burkholderiaceae</taxon>
        <taxon>Burkholderia</taxon>
        <taxon>Burkholderia cepacia complex</taxon>
    </lineage>
</organism>
<proteinExistence type="predicted"/>
<protein>
    <submittedName>
        <fullName evidence="2">Uncharacterized protein</fullName>
    </submittedName>
</protein>
<accession>A0A108EZ85</accession>
<name>A0A108EZ85_9BURK</name>
<feature type="compositionally biased region" description="Basic and acidic residues" evidence="1">
    <location>
        <begin position="48"/>
        <end position="61"/>
    </location>
</feature>
<evidence type="ECO:0000313" key="3">
    <source>
        <dbReference type="Proteomes" id="UP000068016"/>
    </source>
</evidence>